<protein>
    <submittedName>
        <fullName evidence="2">Uncharacterized protein</fullName>
    </submittedName>
</protein>
<sequence length="121" mass="14378">MIEEIFLEDALQLLDVKIAVNADFYRNDLCSLEKDLEMDLDLQQLQNFLNPHHEKGNEGELMYKAFTKYVDPEIPEIDHSLVTWQKHVMLNDWRIVQKDQKQTKATCIRGENYLLFHLITE</sequence>
<keyword evidence="1" id="KW-1185">Reference proteome</keyword>
<evidence type="ECO:0000313" key="2">
    <source>
        <dbReference type="WBParaSite" id="MBELARI_LOCUS12918"/>
    </source>
</evidence>
<dbReference type="WBParaSite" id="MBELARI_LOCUS12918">
    <property type="protein sequence ID" value="MBELARI_LOCUS12918"/>
    <property type="gene ID" value="MBELARI_LOCUS12918"/>
</dbReference>
<evidence type="ECO:0000313" key="1">
    <source>
        <dbReference type="Proteomes" id="UP000887575"/>
    </source>
</evidence>
<organism evidence="1 2">
    <name type="scientific">Mesorhabditis belari</name>
    <dbReference type="NCBI Taxonomy" id="2138241"/>
    <lineage>
        <taxon>Eukaryota</taxon>
        <taxon>Metazoa</taxon>
        <taxon>Ecdysozoa</taxon>
        <taxon>Nematoda</taxon>
        <taxon>Chromadorea</taxon>
        <taxon>Rhabditida</taxon>
        <taxon>Rhabditina</taxon>
        <taxon>Rhabditomorpha</taxon>
        <taxon>Rhabditoidea</taxon>
        <taxon>Rhabditidae</taxon>
        <taxon>Mesorhabditinae</taxon>
        <taxon>Mesorhabditis</taxon>
    </lineage>
</organism>
<accession>A0AAF3EG26</accession>
<dbReference type="Proteomes" id="UP000887575">
    <property type="component" value="Unassembled WGS sequence"/>
</dbReference>
<proteinExistence type="predicted"/>
<dbReference type="AlphaFoldDB" id="A0AAF3EG26"/>
<reference evidence="2" key="1">
    <citation type="submission" date="2024-02" db="UniProtKB">
        <authorList>
            <consortium name="WormBaseParasite"/>
        </authorList>
    </citation>
    <scope>IDENTIFICATION</scope>
</reference>
<name>A0AAF3EG26_9BILA</name>